<keyword evidence="2" id="KW-0539">Nucleus</keyword>
<dbReference type="GO" id="GO:0005634">
    <property type="term" value="C:nucleus"/>
    <property type="evidence" value="ECO:0007669"/>
    <property type="project" value="UniProtKB-SubCell"/>
</dbReference>
<reference evidence="5 6" key="1">
    <citation type="submission" date="2024-10" db="EMBL/GenBank/DDBJ databases">
        <title>Updated reference genomes for cyclostephanoid diatoms.</title>
        <authorList>
            <person name="Roberts W.R."/>
            <person name="Alverson A.J."/>
        </authorList>
    </citation>
    <scope>NUCLEOTIDE SEQUENCE [LARGE SCALE GENOMIC DNA]</scope>
    <source>
        <strain evidence="5 6">AJA010-31</strain>
    </source>
</reference>
<feature type="region of interest" description="Disordered" evidence="4">
    <location>
        <begin position="198"/>
        <end position="234"/>
    </location>
</feature>
<evidence type="ECO:0000256" key="4">
    <source>
        <dbReference type="SAM" id="MobiDB-lite"/>
    </source>
</evidence>
<comment type="caution">
    <text evidence="5">The sequence shown here is derived from an EMBL/GenBank/DDBJ whole genome shotgun (WGS) entry which is preliminary data.</text>
</comment>
<evidence type="ECO:0000256" key="3">
    <source>
        <dbReference type="SAM" id="Coils"/>
    </source>
</evidence>
<protein>
    <recommendedName>
        <fullName evidence="7">THO complex subunit 7 homolog</fullName>
    </recommendedName>
</protein>
<proteinExistence type="predicted"/>
<dbReference type="PANTHER" id="PTHR36406">
    <property type="entry name" value="MEDIATOR OF RNA POLYMERASE II TRANSCRIPTION SUBUNIT 30"/>
    <property type="match status" value="1"/>
</dbReference>
<evidence type="ECO:0000313" key="5">
    <source>
        <dbReference type="EMBL" id="KAL3770611.1"/>
    </source>
</evidence>
<dbReference type="PANTHER" id="PTHR36406:SF2">
    <property type="entry name" value="MEDIATOR OF RNA POLYMERASE II TRANSCRIPTION SUBUNIT 30"/>
    <property type="match status" value="1"/>
</dbReference>
<keyword evidence="3" id="KW-0175">Coiled coil</keyword>
<feature type="coiled-coil region" evidence="3">
    <location>
        <begin position="145"/>
        <end position="172"/>
    </location>
</feature>
<name>A0ABD3N3G2_9STRA</name>
<evidence type="ECO:0008006" key="7">
    <source>
        <dbReference type="Google" id="ProtNLM"/>
    </source>
</evidence>
<evidence type="ECO:0000256" key="1">
    <source>
        <dbReference type="ARBA" id="ARBA00004123"/>
    </source>
</evidence>
<dbReference type="Proteomes" id="UP001530400">
    <property type="component" value="Unassembled WGS sequence"/>
</dbReference>
<evidence type="ECO:0000256" key="2">
    <source>
        <dbReference type="ARBA" id="ARBA00023242"/>
    </source>
</evidence>
<feature type="compositionally biased region" description="Basic and acidic residues" evidence="4">
    <location>
        <begin position="214"/>
        <end position="234"/>
    </location>
</feature>
<accession>A0ABD3N3G2</accession>
<sequence length="234" mass="26026">MVKSAAAAAPTLTNDTIRQRILIGGSQPLAASHRGLAKAACHFHHLTTALQSDTSDEVGDAATALRSELALHDLEMRKLFLTARAYDAASSKSKASLSTMTSSQTSIQSDIETLTAVLNHEKKIRKNREEYNTLAKMINASHPPAKKTREDLKRVQEEISRTTEEVERAQWEIGIREKQVRLFMTSLGDLREVLRDEDWRKEAVATSDESAEPDAEKNPGDRMDTDDAERRLTA</sequence>
<dbReference type="EMBL" id="JALLPJ020001306">
    <property type="protein sequence ID" value="KAL3770611.1"/>
    <property type="molecule type" value="Genomic_DNA"/>
</dbReference>
<dbReference type="InterPro" id="IPR008501">
    <property type="entry name" value="THOC7/Mft1"/>
</dbReference>
<dbReference type="Pfam" id="PF05615">
    <property type="entry name" value="THOC7"/>
    <property type="match status" value="1"/>
</dbReference>
<organism evidence="5 6">
    <name type="scientific">Cyclotella atomus</name>
    <dbReference type="NCBI Taxonomy" id="382360"/>
    <lineage>
        <taxon>Eukaryota</taxon>
        <taxon>Sar</taxon>
        <taxon>Stramenopiles</taxon>
        <taxon>Ochrophyta</taxon>
        <taxon>Bacillariophyta</taxon>
        <taxon>Coscinodiscophyceae</taxon>
        <taxon>Thalassiosirophycidae</taxon>
        <taxon>Stephanodiscales</taxon>
        <taxon>Stephanodiscaceae</taxon>
        <taxon>Cyclotella</taxon>
    </lineage>
</organism>
<dbReference type="InterPro" id="IPR034568">
    <property type="entry name" value="MED30"/>
</dbReference>
<dbReference type="AlphaFoldDB" id="A0ABD3N3G2"/>
<comment type="subcellular location">
    <subcellularLocation>
        <location evidence="1">Nucleus</location>
    </subcellularLocation>
</comment>
<keyword evidence="6" id="KW-1185">Reference proteome</keyword>
<gene>
    <name evidence="5" type="ORF">ACHAWO_009375</name>
</gene>
<evidence type="ECO:0000313" key="6">
    <source>
        <dbReference type="Proteomes" id="UP001530400"/>
    </source>
</evidence>